<reference evidence="3" key="1">
    <citation type="journal article" date="2007" name="Plant Cell">
        <title>Dothideomycete-plant interactions illuminated by genome sequencing and EST analysis of the wheat pathogen Stagonospora nodorum.</title>
        <authorList>
            <person name="Hane J.K."/>
            <person name="Lowe R.G."/>
            <person name="Solomon P.S."/>
            <person name="Tan K.C."/>
            <person name="Schoch C.L."/>
            <person name="Spatafora J.W."/>
            <person name="Crous P.W."/>
            <person name="Kodira C."/>
            <person name="Birren B.W."/>
            <person name="Galagan J.E."/>
            <person name="Torriani S.F."/>
            <person name="McDonald B.A."/>
            <person name="Oliver R.P."/>
        </authorList>
    </citation>
    <scope>NUCLEOTIDE SEQUENCE [LARGE SCALE GENOMIC DNA]</scope>
    <source>
        <strain evidence="3">SN15 / ATCC MYA-4574 / FGSC 10173</strain>
    </source>
</reference>
<dbReference type="Proteomes" id="UP000001055">
    <property type="component" value="Unassembled WGS sequence"/>
</dbReference>
<feature type="region of interest" description="Disordered" evidence="1">
    <location>
        <begin position="210"/>
        <end position="240"/>
    </location>
</feature>
<dbReference type="AlphaFoldDB" id="Q0V441"/>
<dbReference type="KEGG" id="pno:SNOG_01223"/>
<accession>Q0V441</accession>
<feature type="compositionally biased region" description="Acidic residues" evidence="1">
    <location>
        <begin position="428"/>
        <end position="437"/>
    </location>
</feature>
<dbReference type="InParanoid" id="Q0V441"/>
<dbReference type="EMBL" id="CH445326">
    <property type="protein sequence ID" value="EAT90872.2"/>
    <property type="molecule type" value="Genomic_DNA"/>
</dbReference>
<feature type="region of interest" description="Disordered" evidence="1">
    <location>
        <begin position="1"/>
        <end position="110"/>
    </location>
</feature>
<dbReference type="RefSeq" id="XP_001791875.1">
    <property type="nucleotide sequence ID" value="XM_001791823.1"/>
</dbReference>
<dbReference type="VEuPathDB" id="FungiDB:JI435_300800"/>
<dbReference type="HOGENOM" id="CLU_442193_0_0_1"/>
<feature type="compositionally biased region" description="Basic and acidic residues" evidence="1">
    <location>
        <begin position="87"/>
        <end position="99"/>
    </location>
</feature>
<feature type="compositionally biased region" description="Polar residues" evidence="1">
    <location>
        <begin position="384"/>
        <end position="406"/>
    </location>
</feature>
<dbReference type="VEuPathDB" id="FungiDB:JI435_433480"/>
<sequence>MDVDFEANNQRVELSGSDAGADGEPGPGFMVDTTSEEQGAAAKSVLSEGHAHGSGVQFNTKIFEQTPTTHSTTAGLEQPVQSMKPSKSVDESRDGDMFSRSEGLSPESVDSDVAFDNTMANERAAEATRQAILNRLNKRFDATAARVERRLKEARDILQQGAVFEHEKSRRLQHASKERYLKENGMKGNFSMCRGGCDFGCPRPITKEEKERSLARGRALRKKEEDEKAMPPPPKRFLSPVSEACLHPHEYHEDDCGELPELWLRTYKTQMLLATVFGIEGLPFQGLLRSGDEEVQESPASPNEDLDEEEKEEKESSESHENPIGDPGETWEDAGNVESLNDLTEGLFGDLEDLSSTSAGLSAESTPFDLDAIMEKENREAPVSTDTTLTTEQEASTPAAQDSSSVARKRQADEEIGNDAKKRKDSGQDEEDGDVEGGGEIQNCSPHKDKFFEDIETLEACNICLDTFNDEHVPAAHWVHNIHDYAHARTFTEEMWNRAHFTLSTHGREDIYEEDVELTVKWALGSTASGHAGAFPGGLHIADANWRKILDVCKDMFQWHDIHFQSARLADDDYYNIWLPKMMSVFDWRLTTNAEPDSSTIKPWPLRFIDMLIGLFEV</sequence>
<name>Q0V441_PHANO</name>
<protein>
    <submittedName>
        <fullName evidence="2">Uncharacterized protein</fullName>
    </submittedName>
</protein>
<feature type="compositionally biased region" description="Basic and acidic residues" evidence="1">
    <location>
        <begin position="313"/>
        <end position="323"/>
    </location>
</feature>
<evidence type="ECO:0000313" key="2">
    <source>
        <dbReference type="EMBL" id="EAT90872.2"/>
    </source>
</evidence>
<feature type="region of interest" description="Disordered" evidence="1">
    <location>
        <begin position="379"/>
        <end position="446"/>
    </location>
</feature>
<dbReference type="GeneID" id="5968720"/>
<feature type="compositionally biased region" description="Polar residues" evidence="1">
    <location>
        <begin position="56"/>
        <end position="85"/>
    </location>
</feature>
<feature type="region of interest" description="Disordered" evidence="1">
    <location>
        <begin position="291"/>
        <end position="334"/>
    </location>
</feature>
<evidence type="ECO:0000313" key="3">
    <source>
        <dbReference type="Proteomes" id="UP000001055"/>
    </source>
</evidence>
<organism evidence="2 3">
    <name type="scientific">Phaeosphaeria nodorum (strain SN15 / ATCC MYA-4574 / FGSC 10173)</name>
    <name type="common">Glume blotch fungus</name>
    <name type="synonym">Parastagonospora nodorum</name>
    <dbReference type="NCBI Taxonomy" id="321614"/>
    <lineage>
        <taxon>Eukaryota</taxon>
        <taxon>Fungi</taxon>
        <taxon>Dikarya</taxon>
        <taxon>Ascomycota</taxon>
        <taxon>Pezizomycotina</taxon>
        <taxon>Dothideomycetes</taxon>
        <taxon>Pleosporomycetidae</taxon>
        <taxon>Pleosporales</taxon>
        <taxon>Pleosporineae</taxon>
        <taxon>Phaeosphaeriaceae</taxon>
        <taxon>Parastagonospora</taxon>
    </lineage>
</organism>
<gene>
    <name evidence="2" type="ORF">SNOG_01223</name>
</gene>
<dbReference type="VEuPathDB" id="FungiDB:JI435_300810"/>
<feature type="compositionally biased region" description="Basic and acidic residues" evidence="1">
    <location>
        <begin position="410"/>
        <end position="427"/>
    </location>
</feature>
<evidence type="ECO:0000256" key="1">
    <source>
        <dbReference type="SAM" id="MobiDB-lite"/>
    </source>
</evidence>
<proteinExistence type="predicted"/>